<evidence type="ECO:0000256" key="4">
    <source>
        <dbReference type="ARBA" id="ARBA00023125"/>
    </source>
</evidence>
<protein>
    <submittedName>
        <fullName evidence="10">Sigma 54-interacting transcriptional regulator</fullName>
    </submittedName>
</protein>
<comment type="caution">
    <text evidence="10">The sequence shown here is derived from an EMBL/GenBank/DDBJ whole genome shotgun (WGS) entry which is preliminary data.</text>
</comment>
<evidence type="ECO:0000256" key="7">
    <source>
        <dbReference type="SAM" id="MobiDB-lite"/>
    </source>
</evidence>
<accession>A0A9D2HH84</accession>
<feature type="domain" description="HTH cro/C1-type" evidence="9">
    <location>
        <begin position="578"/>
        <end position="604"/>
    </location>
</feature>
<evidence type="ECO:0000256" key="3">
    <source>
        <dbReference type="ARBA" id="ARBA00023015"/>
    </source>
</evidence>
<evidence type="ECO:0000259" key="8">
    <source>
        <dbReference type="PROSITE" id="PS50045"/>
    </source>
</evidence>
<feature type="region of interest" description="Disordered" evidence="7">
    <location>
        <begin position="570"/>
        <end position="599"/>
    </location>
</feature>
<dbReference type="GO" id="GO:0006355">
    <property type="term" value="P:regulation of DNA-templated transcription"/>
    <property type="evidence" value="ECO:0007669"/>
    <property type="project" value="InterPro"/>
</dbReference>
<dbReference type="InterPro" id="IPR025662">
    <property type="entry name" value="Sigma_54_int_dom_ATP-bd_1"/>
</dbReference>
<dbReference type="SUPFAM" id="SSF52540">
    <property type="entry name" value="P-loop containing nucleoside triphosphate hydrolases"/>
    <property type="match status" value="1"/>
</dbReference>
<dbReference type="PANTHER" id="PTHR32071:SF57">
    <property type="entry name" value="C4-DICARBOXYLATE TRANSPORT TRANSCRIPTIONAL REGULATORY PROTEIN DCTD"/>
    <property type="match status" value="1"/>
</dbReference>
<dbReference type="Gene3D" id="1.10.8.60">
    <property type="match status" value="1"/>
</dbReference>
<dbReference type="EMBL" id="DWZA01000040">
    <property type="protein sequence ID" value="HJA70827.1"/>
    <property type="molecule type" value="Genomic_DNA"/>
</dbReference>
<gene>
    <name evidence="10" type="ORF">IAA07_04505</name>
</gene>
<dbReference type="GO" id="GO:0005524">
    <property type="term" value="F:ATP binding"/>
    <property type="evidence" value="ECO:0007669"/>
    <property type="project" value="UniProtKB-KW"/>
</dbReference>
<dbReference type="InterPro" id="IPR002078">
    <property type="entry name" value="Sigma_54_int"/>
</dbReference>
<dbReference type="CDD" id="cd00009">
    <property type="entry name" value="AAA"/>
    <property type="match status" value="1"/>
</dbReference>
<dbReference type="Pfam" id="PF25601">
    <property type="entry name" value="AAA_lid_14"/>
    <property type="match status" value="1"/>
</dbReference>
<evidence type="ECO:0000256" key="6">
    <source>
        <dbReference type="ARBA" id="ARBA00023163"/>
    </source>
</evidence>
<keyword evidence="6" id="KW-0804">Transcription</keyword>
<dbReference type="FunFam" id="3.40.50.300:FF:000006">
    <property type="entry name" value="DNA-binding transcriptional regulator NtrC"/>
    <property type="match status" value="1"/>
</dbReference>
<evidence type="ECO:0000256" key="5">
    <source>
        <dbReference type="ARBA" id="ARBA00023159"/>
    </source>
</evidence>
<evidence type="ECO:0000256" key="2">
    <source>
        <dbReference type="ARBA" id="ARBA00022840"/>
    </source>
</evidence>
<dbReference type="PROSITE" id="PS00675">
    <property type="entry name" value="SIGMA54_INTERACT_1"/>
    <property type="match status" value="1"/>
</dbReference>
<dbReference type="Pfam" id="PF06506">
    <property type="entry name" value="PrpR_N"/>
    <property type="match status" value="1"/>
</dbReference>
<keyword evidence="1" id="KW-0547">Nucleotide-binding</keyword>
<dbReference type="FunFam" id="1.10.8.60:FF:000014">
    <property type="entry name" value="DNA-binding transcriptional regulator NtrC"/>
    <property type="match status" value="1"/>
</dbReference>
<dbReference type="InterPro" id="IPR010524">
    <property type="entry name" value="Sig_transdc_resp-reg_PrpR_N"/>
</dbReference>
<dbReference type="Gene3D" id="3.30.450.20">
    <property type="entry name" value="PAS domain"/>
    <property type="match status" value="1"/>
</dbReference>
<feature type="domain" description="Sigma-54 factor interaction" evidence="8">
    <location>
        <begin position="320"/>
        <end position="550"/>
    </location>
</feature>
<evidence type="ECO:0000313" key="10">
    <source>
        <dbReference type="EMBL" id="HJA70827.1"/>
    </source>
</evidence>
<dbReference type="PROSITE" id="PS00688">
    <property type="entry name" value="SIGMA54_INTERACT_3"/>
    <property type="match status" value="1"/>
</dbReference>
<dbReference type="Gene3D" id="3.40.50.2300">
    <property type="match status" value="1"/>
</dbReference>
<dbReference type="SUPFAM" id="SSF159800">
    <property type="entry name" value="PrpR receptor domain-like"/>
    <property type="match status" value="1"/>
</dbReference>
<dbReference type="GO" id="GO:0003677">
    <property type="term" value="F:DNA binding"/>
    <property type="evidence" value="ECO:0007669"/>
    <property type="project" value="UniProtKB-KW"/>
</dbReference>
<dbReference type="InterPro" id="IPR058031">
    <property type="entry name" value="AAA_lid_NorR"/>
</dbReference>
<keyword evidence="4" id="KW-0238">DNA-binding</keyword>
<reference evidence="10" key="2">
    <citation type="submission" date="2021-04" db="EMBL/GenBank/DDBJ databases">
        <authorList>
            <person name="Gilroy R."/>
        </authorList>
    </citation>
    <scope>NUCLEOTIDE SEQUENCE</scope>
    <source>
        <strain evidence="10">CHK178-16964</strain>
    </source>
</reference>
<dbReference type="GO" id="GO:0000156">
    <property type="term" value="F:phosphorelay response regulator activity"/>
    <property type="evidence" value="ECO:0007669"/>
    <property type="project" value="InterPro"/>
</dbReference>
<dbReference type="InterPro" id="IPR025944">
    <property type="entry name" value="Sigma_54_int_dom_CS"/>
</dbReference>
<dbReference type="AlphaFoldDB" id="A0A9D2HH84"/>
<organism evidence="10 11">
    <name type="scientific">Candidatus Lachnoclostridium stercoravium</name>
    <dbReference type="NCBI Taxonomy" id="2838633"/>
    <lineage>
        <taxon>Bacteria</taxon>
        <taxon>Bacillati</taxon>
        <taxon>Bacillota</taxon>
        <taxon>Clostridia</taxon>
        <taxon>Lachnospirales</taxon>
        <taxon>Lachnospiraceae</taxon>
    </lineage>
</organism>
<proteinExistence type="predicted"/>
<dbReference type="Proteomes" id="UP000823900">
    <property type="component" value="Unassembled WGS sequence"/>
</dbReference>
<keyword evidence="3" id="KW-0805">Transcription regulation</keyword>
<dbReference type="InterPro" id="IPR027417">
    <property type="entry name" value="P-loop_NTPase"/>
</dbReference>
<evidence type="ECO:0000313" key="11">
    <source>
        <dbReference type="Proteomes" id="UP000823900"/>
    </source>
</evidence>
<evidence type="ECO:0000256" key="1">
    <source>
        <dbReference type="ARBA" id="ARBA00022741"/>
    </source>
</evidence>
<keyword evidence="2" id="KW-0067">ATP-binding</keyword>
<dbReference type="Pfam" id="PF00158">
    <property type="entry name" value="Sigma54_activat"/>
    <property type="match status" value="1"/>
</dbReference>
<dbReference type="InterPro" id="IPR001387">
    <property type="entry name" value="Cro/C1-type_HTH"/>
</dbReference>
<reference evidence="10" key="1">
    <citation type="journal article" date="2021" name="PeerJ">
        <title>Extensive microbial diversity within the chicken gut microbiome revealed by metagenomics and culture.</title>
        <authorList>
            <person name="Gilroy R."/>
            <person name="Ravi A."/>
            <person name="Getino M."/>
            <person name="Pursley I."/>
            <person name="Horton D.L."/>
            <person name="Alikhan N.F."/>
            <person name="Baker D."/>
            <person name="Gharbi K."/>
            <person name="Hall N."/>
            <person name="Watson M."/>
            <person name="Adriaenssens E.M."/>
            <person name="Foster-Nyarko E."/>
            <person name="Jarju S."/>
            <person name="Secka A."/>
            <person name="Antonio M."/>
            <person name="Oren A."/>
            <person name="Chaudhuri R.R."/>
            <person name="La Ragione R."/>
            <person name="Hildebrand F."/>
            <person name="Pallen M.J."/>
        </authorList>
    </citation>
    <scope>NUCLEOTIDE SEQUENCE</scope>
    <source>
        <strain evidence="10">CHK178-16964</strain>
    </source>
</reference>
<keyword evidence="5" id="KW-0010">Activator</keyword>
<dbReference type="PROSITE" id="PS50045">
    <property type="entry name" value="SIGMA54_INTERACT_4"/>
    <property type="match status" value="1"/>
</dbReference>
<dbReference type="Gene3D" id="3.40.50.10660">
    <property type="entry name" value="PrpR receptor domain-like"/>
    <property type="match status" value="1"/>
</dbReference>
<dbReference type="SMART" id="SM00382">
    <property type="entry name" value="AAA"/>
    <property type="match status" value="1"/>
</dbReference>
<dbReference type="Gene3D" id="3.40.50.300">
    <property type="entry name" value="P-loop containing nucleotide triphosphate hydrolases"/>
    <property type="match status" value="1"/>
</dbReference>
<dbReference type="InterPro" id="IPR003593">
    <property type="entry name" value="AAA+_ATPase"/>
</dbReference>
<dbReference type="PROSITE" id="PS50943">
    <property type="entry name" value="HTH_CROC1"/>
    <property type="match status" value="1"/>
</dbReference>
<sequence>MVRIQWIVPYTETWEVCRQQAETVRRKDMEIELIQVFTQDDERLKHCSADIVIARGITARTIQRYNPDVQIVDIQVGFAEVIHAILKCRDEMGVKKAAIILAKPLEGGVEELGRACGIHLEQYGASTMEEICRAVDAAVSHGAEAFLGGENLRLICEERGLLAIHVLSGPNALKQALNEAVNIGTAINRRLQHARFQKHVLDSMKEAVVVIDDKGVIIQVNKQVYDTVHLKENMVGKSIETLCKGLDWQESLSSGLEMDSVQEINRQFVLVSLKPLNIASEGPAILVTFQNVDNIKETESKIRRKLAEKGLTARYHFEDIIGESEELKQAVTMAYYYSRTDSNVLLLGESGTGKELFAHSIHNASRRKHQPFVAVNCAALPENLLESELFGYVGGAFSGASKEGKAGLFELAHRGTIFLDEIGEMPMNLQAKLLRVLQEKEIRRIGDDKIIPVDVRVISATNIHMQDMIKEHKFRSDLYYRINLLQISVPSLRERQGDILLLADHFMNRFAVKYDVSVPVFTQQAKEYLLQYSWPGNVRELQNVCERIVVLPHDVEIASEDLKKMKILEEEAEEETGKEKKKRKTMSQEEMAAMMGISRTTLWRRRKQLKENETNE</sequence>
<evidence type="ECO:0000259" key="9">
    <source>
        <dbReference type="PROSITE" id="PS50943"/>
    </source>
</evidence>
<name>A0A9D2HH84_9FIRM</name>
<dbReference type="PANTHER" id="PTHR32071">
    <property type="entry name" value="TRANSCRIPTIONAL REGULATORY PROTEIN"/>
    <property type="match status" value="1"/>
</dbReference>